<accession>A0AAV4EI45</accession>
<reference evidence="1 2" key="1">
    <citation type="journal article" date="2021" name="Elife">
        <title>Chloroplast acquisition without the gene transfer in kleptoplastic sea slugs, Plakobranchus ocellatus.</title>
        <authorList>
            <person name="Maeda T."/>
            <person name="Takahashi S."/>
            <person name="Yoshida T."/>
            <person name="Shimamura S."/>
            <person name="Takaki Y."/>
            <person name="Nagai Y."/>
            <person name="Toyoda A."/>
            <person name="Suzuki Y."/>
            <person name="Arimoto A."/>
            <person name="Ishii H."/>
            <person name="Satoh N."/>
            <person name="Nishiyama T."/>
            <person name="Hasebe M."/>
            <person name="Maruyama T."/>
            <person name="Minagawa J."/>
            <person name="Obokata J."/>
            <person name="Shigenobu S."/>
        </authorList>
    </citation>
    <scope>NUCLEOTIDE SEQUENCE [LARGE SCALE GENOMIC DNA]</scope>
</reference>
<proteinExistence type="predicted"/>
<dbReference type="Gene3D" id="3.30.420.10">
    <property type="entry name" value="Ribonuclease H-like superfamily/Ribonuclease H"/>
    <property type="match status" value="1"/>
</dbReference>
<dbReference type="Proteomes" id="UP000762676">
    <property type="component" value="Unassembled WGS sequence"/>
</dbReference>
<keyword evidence="2" id="KW-1185">Reference proteome</keyword>
<protein>
    <submittedName>
        <fullName evidence="1">Uncharacterized protein</fullName>
    </submittedName>
</protein>
<comment type="caution">
    <text evidence="1">The sequence shown here is derived from an EMBL/GenBank/DDBJ whole genome shotgun (WGS) entry which is preliminary data.</text>
</comment>
<evidence type="ECO:0000313" key="2">
    <source>
        <dbReference type="Proteomes" id="UP000762676"/>
    </source>
</evidence>
<dbReference type="EMBL" id="BMAT01003661">
    <property type="protein sequence ID" value="GFR59991.1"/>
    <property type="molecule type" value="Genomic_DNA"/>
</dbReference>
<dbReference type="InterPro" id="IPR036397">
    <property type="entry name" value="RNaseH_sf"/>
</dbReference>
<gene>
    <name evidence="1" type="ORF">ElyMa_001810200</name>
</gene>
<evidence type="ECO:0000313" key="1">
    <source>
        <dbReference type="EMBL" id="GFR59991.1"/>
    </source>
</evidence>
<dbReference type="AlphaFoldDB" id="A0AAV4EI45"/>
<organism evidence="1 2">
    <name type="scientific">Elysia marginata</name>
    <dbReference type="NCBI Taxonomy" id="1093978"/>
    <lineage>
        <taxon>Eukaryota</taxon>
        <taxon>Metazoa</taxon>
        <taxon>Spiralia</taxon>
        <taxon>Lophotrochozoa</taxon>
        <taxon>Mollusca</taxon>
        <taxon>Gastropoda</taxon>
        <taxon>Heterobranchia</taxon>
        <taxon>Euthyneura</taxon>
        <taxon>Panpulmonata</taxon>
        <taxon>Sacoglossa</taxon>
        <taxon>Placobranchoidea</taxon>
        <taxon>Plakobranchidae</taxon>
        <taxon>Elysia</taxon>
    </lineage>
</organism>
<name>A0AAV4EI45_9GAST</name>
<sequence>MDQGVGLIAKDDWPPRSPDLNLMDYAMWNSLAEVHMGRSILFTEDDMKVEIKECWKQIGIEQMRKPIGTWRKRVRAVVQLEEGSSTDLLKTDDVEVHELFF</sequence>
<dbReference type="GO" id="GO:0003676">
    <property type="term" value="F:nucleic acid binding"/>
    <property type="evidence" value="ECO:0007669"/>
    <property type="project" value="InterPro"/>
</dbReference>